<dbReference type="CDD" id="cd01029">
    <property type="entry name" value="TOPRIM_primases"/>
    <property type="match status" value="1"/>
</dbReference>
<gene>
    <name evidence="1" type="ORF">KW502_15290</name>
</gene>
<protein>
    <submittedName>
        <fullName evidence="1">Toprim domain-containing protein</fullName>
    </submittedName>
</protein>
<dbReference type="EMBL" id="JAHWDF010000067">
    <property type="protein sequence ID" value="MBW2963139.1"/>
    <property type="molecule type" value="Genomic_DNA"/>
</dbReference>
<evidence type="ECO:0000313" key="2">
    <source>
        <dbReference type="Proteomes" id="UP000719267"/>
    </source>
</evidence>
<accession>A0ABS6W5X2</accession>
<dbReference type="Proteomes" id="UP000719267">
    <property type="component" value="Unassembled WGS sequence"/>
</dbReference>
<proteinExistence type="predicted"/>
<organism evidence="1 2">
    <name type="scientific">Mesonia aestuariivivens</name>
    <dbReference type="NCBI Taxonomy" id="2796128"/>
    <lineage>
        <taxon>Bacteria</taxon>
        <taxon>Pseudomonadati</taxon>
        <taxon>Bacteroidota</taxon>
        <taxon>Flavobacteriia</taxon>
        <taxon>Flavobacteriales</taxon>
        <taxon>Flavobacteriaceae</taxon>
        <taxon>Mesonia</taxon>
    </lineage>
</organism>
<dbReference type="InterPro" id="IPR034154">
    <property type="entry name" value="TOPRIM_DnaG/twinkle"/>
</dbReference>
<reference evidence="1 2" key="1">
    <citation type="submission" date="2021-07" db="EMBL/GenBank/DDBJ databases">
        <title>Mesonia aestuariivivens sp. nov., isolated from a tidal flat.</title>
        <authorList>
            <person name="Kim Y.-O."/>
            <person name="Yoon J.-H."/>
        </authorList>
    </citation>
    <scope>NUCLEOTIDE SEQUENCE [LARGE SCALE GENOMIC DNA]</scope>
    <source>
        <strain evidence="1 2">JHPTF-M18</strain>
    </source>
</reference>
<sequence length="204" mass="23223">MFQYFRNAVHNSKPAKQYLESRNLDFKKLEVGYNAGQFHHGARRDETLIEQCVKYGLLIDKGLVSRSGNKAYSVFGKWCICFALKNQENEVTGLYFRSTLDNTSTSSAQRKTAKHFYLKDRKGLYPNYPSKNCKKLILTEAIIDAASLLQIETITKDYEILSCYGTNGLNAEILTAIKDLQQLEEIIFTFDNDSAGKEAITKYA</sequence>
<keyword evidence="2" id="KW-1185">Reference proteome</keyword>
<comment type="caution">
    <text evidence="1">The sequence shown here is derived from an EMBL/GenBank/DDBJ whole genome shotgun (WGS) entry which is preliminary data.</text>
</comment>
<feature type="non-terminal residue" evidence="1">
    <location>
        <position position="204"/>
    </location>
</feature>
<dbReference type="Pfam" id="PF13155">
    <property type="entry name" value="Toprim_2"/>
    <property type="match status" value="1"/>
</dbReference>
<evidence type="ECO:0000313" key="1">
    <source>
        <dbReference type="EMBL" id="MBW2963139.1"/>
    </source>
</evidence>
<name>A0ABS6W5X2_9FLAO</name>